<dbReference type="InterPro" id="IPR004307">
    <property type="entry name" value="TspO_MBR"/>
</dbReference>
<evidence type="ECO:0000313" key="7">
    <source>
        <dbReference type="EMBL" id="GHP14577.1"/>
    </source>
</evidence>
<feature type="transmembrane region" description="Helical" evidence="6">
    <location>
        <begin position="12"/>
        <end position="30"/>
    </location>
</feature>
<name>A0ABQ3W243_9LACO</name>
<reference evidence="7 8" key="1">
    <citation type="journal article" date="2021" name="Int. J. Syst. Evol. Microbiol.">
        <title>Lentilactobacillus fungorum sp. nov., isolated from spent mushroom substrates.</title>
        <authorList>
            <person name="Tohno M."/>
            <person name="Tanizawa Y."/>
            <person name="Kojima Y."/>
            <person name="Sakamoto M."/>
            <person name="Ohkuma M."/>
            <person name="Kobayashi H."/>
        </authorList>
    </citation>
    <scope>NUCLEOTIDE SEQUENCE [LARGE SCALE GENOMIC DNA]</scope>
    <source>
        <strain evidence="7 8">YK48G</strain>
    </source>
</reference>
<dbReference type="InterPro" id="IPR038330">
    <property type="entry name" value="TspO/MBR-related_sf"/>
</dbReference>
<dbReference type="RefSeq" id="WP_203630560.1">
    <property type="nucleotide sequence ID" value="NZ_BNJR01000016.1"/>
</dbReference>
<organism evidence="7 8">
    <name type="scientific">Lentilactobacillus fungorum</name>
    <dbReference type="NCBI Taxonomy" id="2201250"/>
    <lineage>
        <taxon>Bacteria</taxon>
        <taxon>Bacillati</taxon>
        <taxon>Bacillota</taxon>
        <taxon>Bacilli</taxon>
        <taxon>Lactobacillales</taxon>
        <taxon>Lactobacillaceae</taxon>
        <taxon>Lentilactobacillus</taxon>
    </lineage>
</organism>
<evidence type="ECO:0000256" key="4">
    <source>
        <dbReference type="ARBA" id="ARBA00022989"/>
    </source>
</evidence>
<dbReference type="CDD" id="cd15904">
    <property type="entry name" value="TSPO_MBR"/>
    <property type="match status" value="1"/>
</dbReference>
<protein>
    <submittedName>
        <fullName evidence="7">Tryptophan-rich sensory protein</fullName>
    </submittedName>
</protein>
<keyword evidence="4 6" id="KW-1133">Transmembrane helix</keyword>
<evidence type="ECO:0000256" key="5">
    <source>
        <dbReference type="ARBA" id="ARBA00023136"/>
    </source>
</evidence>
<accession>A0ABQ3W243</accession>
<feature type="transmembrane region" description="Helical" evidence="6">
    <location>
        <begin position="50"/>
        <end position="71"/>
    </location>
</feature>
<dbReference type="EMBL" id="BNJR01000016">
    <property type="protein sequence ID" value="GHP14577.1"/>
    <property type="molecule type" value="Genomic_DNA"/>
</dbReference>
<dbReference type="Gene3D" id="1.20.1260.100">
    <property type="entry name" value="TspO/MBR protein"/>
    <property type="match status" value="1"/>
</dbReference>
<sequence>MAIQTRINYVKLVFWVILVEAIGFLSSQLSGDIRAVYQSLSLPAFSPPGVVFGIVWPILYVLIGISGYAIWNSRKAHPELLWLFLTQLFLNFIWTIVFFSGSLLITGLIIIVIMDIIVSMLMIKVHPVNPVAAWLLVPYLLWLAFATYLAAGVAVLN</sequence>
<keyword evidence="5 6" id="KW-0472">Membrane</keyword>
<comment type="caution">
    <text evidence="7">The sequence shown here is derived from an EMBL/GenBank/DDBJ whole genome shotgun (WGS) entry which is preliminary data.</text>
</comment>
<evidence type="ECO:0000313" key="8">
    <source>
        <dbReference type="Proteomes" id="UP000604765"/>
    </source>
</evidence>
<keyword evidence="3 6" id="KW-0812">Transmembrane</keyword>
<evidence type="ECO:0000256" key="1">
    <source>
        <dbReference type="ARBA" id="ARBA00004141"/>
    </source>
</evidence>
<feature type="transmembrane region" description="Helical" evidence="6">
    <location>
        <begin position="103"/>
        <end position="123"/>
    </location>
</feature>
<dbReference type="PANTHER" id="PTHR10057">
    <property type="entry name" value="PERIPHERAL-TYPE BENZODIAZEPINE RECEPTOR"/>
    <property type="match status" value="1"/>
</dbReference>
<comment type="similarity">
    <text evidence="2">Belongs to the TspO/BZRP family.</text>
</comment>
<proteinExistence type="inferred from homology"/>
<comment type="subcellular location">
    <subcellularLocation>
        <location evidence="1">Membrane</location>
        <topology evidence="1">Multi-pass membrane protein</topology>
    </subcellularLocation>
</comment>
<feature type="transmembrane region" description="Helical" evidence="6">
    <location>
        <begin position="135"/>
        <end position="156"/>
    </location>
</feature>
<evidence type="ECO:0000256" key="2">
    <source>
        <dbReference type="ARBA" id="ARBA00007524"/>
    </source>
</evidence>
<keyword evidence="8" id="KW-1185">Reference proteome</keyword>
<dbReference type="PIRSF" id="PIRSF005859">
    <property type="entry name" value="PBR"/>
    <property type="match status" value="1"/>
</dbReference>
<dbReference type="Pfam" id="PF03073">
    <property type="entry name" value="TspO_MBR"/>
    <property type="match status" value="1"/>
</dbReference>
<evidence type="ECO:0000256" key="6">
    <source>
        <dbReference type="SAM" id="Phobius"/>
    </source>
</evidence>
<evidence type="ECO:0000256" key="3">
    <source>
        <dbReference type="ARBA" id="ARBA00022692"/>
    </source>
</evidence>
<dbReference type="Proteomes" id="UP000604765">
    <property type="component" value="Unassembled WGS sequence"/>
</dbReference>
<dbReference type="PANTHER" id="PTHR10057:SF0">
    <property type="entry name" value="TRANSLOCATOR PROTEIN"/>
    <property type="match status" value="1"/>
</dbReference>
<gene>
    <name evidence="7" type="ORF">YK48G_20020</name>
</gene>